<dbReference type="OrthoDB" id="9807797at2"/>
<dbReference type="SUPFAM" id="SSF50891">
    <property type="entry name" value="Cyclophilin-like"/>
    <property type="match status" value="1"/>
</dbReference>
<dbReference type="Pfam" id="PF00160">
    <property type="entry name" value="Pro_isomerase"/>
    <property type="match status" value="1"/>
</dbReference>
<sequence length="237" mass="25259">MNRTALVLILSAMLIVVAGCGSKTENNTLQNNQGTVSDTTNNSAGNATTGGSSNTTTTPKQWKTMPEMSIDTAKTYSAVFKTNKGEFTVDLYAKDAPKTVNSFVFLAKEKFYDGVPFHRIIQNFMIQSGDPTGTGMGGPGYNVPDEFNNGYKFEDGTLAMANTGQKNTGGSQFFICTGADADFLNQQPNYTIFGKVSAGMDVVKQIAATPVGPGNGEQTDSKPTEDVHIESITVSEK</sequence>
<dbReference type="EC" id="5.2.1.8" evidence="5"/>
<keyword evidence="9" id="KW-1185">Reference proteome</keyword>
<dbReference type="Proteomes" id="UP000272528">
    <property type="component" value="Chromosome"/>
</dbReference>
<gene>
    <name evidence="8" type="ORF">EJC50_21610</name>
</gene>
<dbReference type="GO" id="GO:0003755">
    <property type="term" value="F:peptidyl-prolyl cis-trans isomerase activity"/>
    <property type="evidence" value="ECO:0007669"/>
    <property type="project" value="UniProtKB-UniRule"/>
</dbReference>
<protein>
    <recommendedName>
        <fullName evidence="5">Peptidyl-prolyl cis-trans isomerase</fullName>
        <shortName evidence="5">PPIase</shortName>
        <ecNumber evidence="5">5.2.1.8</ecNumber>
    </recommendedName>
</protein>
<dbReference type="CDD" id="cd00317">
    <property type="entry name" value="cyclophilin"/>
    <property type="match status" value="1"/>
</dbReference>
<dbReference type="PROSITE" id="PS51257">
    <property type="entry name" value="PROKAR_LIPOPROTEIN"/>
    <property type="match status" value="1"/>
</dbReference>
<dbReference type="KEGG" id="palb:EJC50_21610"/>
<evidence type="ECO:0000256" key="5">
    <source>
        <dbReference type="RuleBase" id="RU363019"/>
    </source>
</evidence>
<evidence type="ECO:0000256" key="6">
    <source>
        <dbReference type="SAM" id="MobiDB-lite"/>
    </source>
</evidence>
<feature type="region of interest" description="Disordered" evidence="6">
    <location>
        <begin position="209"/>
        <end position="237"/>
    </location>
</feature>
<feature type="compositionally biased region" description="Basic and acidic residues" evidence="6">
    <location>
        <begin position="219"/>
        <end position="237"/>
    </location>
</feature>
<reference evidence="9" key="1">
    <citation type="submission" date="2018-12" db="EMBL/GenBank/DDBJ databases">
        <title>Genome sequence of Peanibacillus sp.</title>
        <authorList>
            <person name="Subramani G."/>
            <person name="Srinivasan S."/>
            <person name="Kim M.K."/>
        </authorList>
    </citation>
    <scope>NUCLEOTIDE SEQUENCE [LARGE SCALE GENOMIC DNA]</scope>
    <source>
        <strain evidence="9">18JY67-1</strain>
    </source>
</reference>
<keyword evidence="3 5" id="KW-0697">Rotamase</keyword>
<evidence type="ECO:0000313" key="9">
    <source>
        <dbReference type="Proteomes" id="UP000272528"/>
    </source>
</evidence>
<feature type="compositionally biased region" description="Low complexity" evidence="6">
    <location>
        <begin position="39"/>
        <end position="58"/>
    </location>
</feature>
<feature type="domain" description="PPIase cyclophilin-type" evidence="7">
    <location>
        <begin position="85"/>
        <end position="234"/>
    </location>
</feature>
<comment type="function">
    <text evidence="2 5">PPIases accelerate the folding of proteins. It catalyzes the cis-trans isomerization of proline imidic peptide bonds in oligopeptides.</text>
</comment>
<evidence type="ECO:0000256" key="4">
    <source>
        <dbReference type="ARBA" id="ARBA00023235"/>
    </source>
</evidence>
<keyword evidence="5" id="KW-0732">Signal</keyword>
<evidence type="ECO:0000256" key="1">
    <source>
        <dbReference type="ARBA" id="ARBA00000971"/>
    </source>
</evidence>
<evidence type="ECO:0000313" key="8">
    <source>
        <dbReference type="EMBL" id="AZN43834.1"/>
    </source>
</evidence>
<dbReference type="InterPro" id="IPR044666">
    <property type="entry name" value="Cyclophilin_A-like"/>
</dbReference>
<dbReference type="PANTHER" id="PTHR45625:SF4">
    <property type="entry name" value="PEPTIDYLPROLYL ISOMERASE DOMAIN AND WD REPEAT-CONTAINING PROTEIN 1"/>
    <property type="match status" value="1"/>
</dbReference>
<evidence type="ECO:0000256" key="2">
    <source>
        <dbReference type="ARBA" id="ARBA00002388"/>
    </source>
</evidence>
<name>A0A3S9ADM6_9BACL</name>
<feature type="chain" id="PRO_5039761262" description="Peptidyl-prolyl cis-trans isomerase" evidence="5">
    <location>
        <begin position="19"/>
        <end position="237"/>
    </location>
</feature>
<feature type="signal peptide" evidence="5">
    <location>
        <begin position="1"/>
        <end position="18"/>
    </location>
</feature>
<accession>A0A3S9ADM6</accession>
<dbReference type="Gene3D" id="2.40.100.10">
    <property type="entry name" value="Cyclophilin-like"/>
    <property type="match status" value="1"/>
</dbReference>
<comment type="catalytic activity">
    <reaction evidence="1 5">
        <text>[protein]-peptidylproline (omega=180) = [protein]-peptidylproline (omega=0)</text>
        <dbReference type="Rhea" id="RHEA:16237"/>
        <dbReference type="Rhea" id="RHEA-COMP:10747"/>
        <dbReference type="Rhea" id="RHEA-COMP:10748"/>
        <dbReference type="ChEBI" id="CHEBI:83833"/>
        <dbReference type="ChEBI" id="CHEBI:83834"/>
        <dbReference type="EC" id="5.2.1.8"/>
    </reaction>
</comment>
<dbReference type="PROSITE" id="PS50072">
    <property type="entry name" value="CSA_PPIASE_2"/>
    <property type="match status" value="1"/>
</dbReference>
<evidence type="ECO:0000259" key="7">
    <source>
        <dbReference type="PROSITE" id="PS50072"/>
    </source>
</evidence>
<proteinExistence type="inferred from homology"/>
<feature type="compositionally biased region" description="Polar residues" evidence="6">
    <location>
        <begin position="26"/>
        <end position="38"/>
    </location>
</feature>
<dbReference type="InterPro" id="IPR029000">
    <property type="entry name" value="Cyclophilin-like_dom_sf"/>
</dbReference>
<evidence type="ECO:0000256" key="3">
    <source>
        <dbReference type="ARBA" id="ARBA00023110"/>
    </source>
</evidence>
<dbReference type="EMBL" id="CP034437">
    <property type="protein sequence ID" value="AZN43834.1"/>
    <property type="molecule type" value="Genomic_DNA"/>
</dbReference>
<dbReference type="PRINTS" id="PR00153">
    <property type="entry name" value="CSAPPISMRASE"/>
</dbReference>
<comment type="similarity">
    <text evidence="5">Belongs to the cyclophilin-type PPIase family.</text>
</comment>
<organism evidence="8 9">
    <name type="scientific">Paenibacillus albus</name>
    <dbReference type="NCBI Taxonomy" id="2495582"/>
    <lineage>
        <taxon>Bacteria</taxon>
        <taxon>Bacillati</taxon>
        <taxon>Bacillota</taxon>
        <taxon>Bacilli</taxon>
        <taxon>Bacillales</taxon>
        <taxon>Paenibacillaceae</taxon>
        <taxon>Paenibacillus</taxon>
    </lineage>
</organism>
<feature type="region of interest" description="Disordered" evidence="6">
    <location>
        <begin position="26"/>
        <end position="61"/>
    </location>
</feature>
<keyword evidence="4 5" id="KW-0413">Isomerase</keyword>
<dbReference type="InterPro" id="IPR002130">
    <property type="entry name" value="Cyclophilin-type_PPIase_dom"/>
</dbReference>
<dbReference type="PANTHER" id="PTHR45625">
    <property type="entry name" value="PEPTIDYL-PROLYL CIS-TRANS ISOMERASE-RELATED"/>
    <property type="match status" value="1"/>
</dbReference>
<dbReference type="AlphaFoldDB" id="A0A3S9ADM6"/>